<evidence type="ECO:0000256" key="1">
    <source>
        <dbReference type="SAM" id="MobiDB-lite"/>
    </source>
</evidence>
<name>A0A4Z1NUN8_9PEZI</name>
<evidence type="ECO:0000313" key="4">
    <source>
        <dbReference type="Proteomes" id="UP000298493"/>
    </source>
</evidence>
<feature type="region of interest" description="Disordered" evidence="1">
    <location>
        <begin position="328"/>
        <end position="357"/>
    </location>
</feature>
<evidence type="ECO:0000259" key="2">
    <source>
        <dbReference type="PROSITE" id="PS50097"/>
    </source>
</evidence>
<dbReference type="AlphaFoldDB" id="A0A4Z1NUN8"/>
<feature type="domain" description="BTB" evidence="2">
    <location>
        <begin position="32"/>
        <end position="100"/>
    </location>
</feature>
<organism evidence="3 4">
    <name type="scientific">Venturia nashicola</name>
    <dbReference type="NCBI Taxonomy" id="86259"/>
    <lineage>
        <taxon>Eukaryota</taxon>
        <taxon>Fungi</taxon>
        <taxon>Dikarya</taxon>
        <taxon>Ascomycota</taxon>
        <taxon>Pezizomycotina</taxon>
        <taxon>Dothideomycetes</taxon>
        <taxon>Pleosporomycetidae</taxon>
        <taxon>Venturiales</taxon>
        <taxon>Venturiaceae</taxon>
        <taxon>Venturia</taxon>
    </lineage>
</organism>
<dbReference type="InterPro" id="IPR011333">
    <property type="entry name" value="SKP1/BTB/POZ_sf"/>
</dbReference>
<gene>
    <name evidence="3" type="ORF">E6O75_ATG06942</name>
</gene>
<accession>A0A4Z1NUN8</accession>
<keyword evidence="4" id="KW-1185">Reference proteome</keyword>
<reference evidence="3 4" key="1">
    <citation type="submission" date="2019-04" db="EMBL/GenBank/DDBJ databases">
        <title>High contiguity whole genome sequence and gene annotation resource for two Venturia nashicola isolates.</title>
        <authorList>
            <person name="Prokchorchik M."/>
            <person name="Won K."/>
            <person name="Lee Y."/>
            <person name="Choi E.D."/>
            <person name="Segonzac C."/>
            <person name="Sohn K.H."/>
        </authorList>
    </citation>
    <scope>NUCLEOTIDE SEQUENCE [LARGE SCALE GENOMIC DNA]</scope>
    <source>
        <strain evidence="3 4">PRI2</strain>
    </source>
</reference>
<feature type="compositionally biased region" description="Acidic residues" evidence="1">
    <location>
        <begin position="329"/>
        <end position="351"/>
    </location>
</feature>
<dbReference type="PANTHER" id="PTHR47843">
    <property type="entry name" value="BTB DOMAIN-CONTAINING PROTEIN-RELATED"/>
    <property type="match status" value="1"/>
</dbReference>
<dbReference type="EMBL" id="SNSC02000012">
    <property type="protein sequence ID" value="TID19604.1"/>
    <property type="molecule type" value="Genomic_DNA"/>
</dbReference>
<comment type="caution">
    <text evidence="3">The sequence shown here is derived from an EMBL/GenBank/DDBJ whole genome shotgun (WGS) entry which is preliminary data.</text>
</comment>
<dbReference type="SUPFAM" id="SSF54695">
    <property type="entry name" value="POZ domain"/>
    <property type="match status" value="1"/>
</dbReference>
<proteinExistence type="predicted"/>
<dbReference type="InterPro" id="IPR000210">
    <property type="entry name" value="BTB/POZ_dom"/>
</dbReference>
<dbReference type="OrthoDB" id="194443at2759"/>
<evidence type="ECO:0000313" key="3">
    <source>
        <dbReference type="EMBL" id="TID19604.1"/>
    </source>
</evidence>
<dbReference type="STRING" id="86259.A0A4Z1NUN8"/>
<dbReference type="PANTHER" id="PTHR47843:SF2">
    <property type="entry name" value="BTB DOMAIN-CONTAINING PROTEIN"/>
    <property type="match status" value="1"/>
</dbReference>
<dbReference type="Gene3D" id="3.30.710.10">
    <property type="entry name" value="Potassium Channel Kv1.1, Chain A"/>
    <property type="match status" value="1"/>
</dbReference>
<sequence length="357" mass="42015">MPTRTISKTWEARIARAKVPIKRPSLDFIAGEVVKLYVGEAARLHVFHKDLLVNTSLYFRKAFTERFKEKDGEIVLNDIAERTFGVLKIWLYAQKLERPKTLRDKYKVRVRFVKEIDADGNPIYGRVPLEEFDEKTMTMGFNERTMELARIPREQSRIIYLRGRYEAFDYQSPKFWHWDDLVDVYIMADKYDFPHLRDDIIKQWQYQATNFESICTIGTVARAFESLPDKSHLLSLIVEHWAFFWRPQLTSRDTKAMYFTAPRQFLAHLVVAQAAYKGKKNTDFRPEFRRLPCCQHEHLGEDDPCNGYEDWFFGTSLSLKIWNHIVPAEESEEDEGSEDEEDDEDAAEDDVGAMVIE</sequence>
<protein>
    <recommendedName>
        <fullName evidence="2">BTB domain-containing protein</fullName>
    </recommendedName>
</protein>
<dbReference type="Proteomes" id="UP000298493">
    <property type="component" value="Unassembled WGS sequence"/>
</dbReference>
<dbReference type="PROSITE" id="PS50097">
    <property type="entry name" value="BTB"/>
    <property type="match status" value="1"/>
</dbReference>